<evidence type="ECO:0000313" key="3">
    <source>
        <dbReference type="Proteomes" id="UP000243525"/>
    </source>
</evidence>
<evidence type="ECO:0008006" key="4">
    <source>
        <dbReference type="Google" id="ProtNLM"/>
    </source>
</evidence>
<organism evidence="2 3">
    <name type="scientific">Mangrovibacterium marinum</name>
    <dbReference type="NCBI Taxonomy" id="1639118"/>
    <lineage>
        <taxon>Bacteria</taxon>
        <taxon>Pseudomonadati</taxon>
        <taxon>Bacteroidota</taxon>
        <taxon>Bacteroidia</taxon>
        <taxon>Marinilabiliales</taxon>
        <taxon>Prolixibacteraceae</taxon>
        <taxon>Mangrovibacterium</taxon>
    </lineage>
</organism>
<gene>
    <name evidence="2" type="ORF">C8N47_102255</name>
</gene>
<accession>A0A2T5C5S3</accession>
<comment type="caution">
    <text evidence="2">The sequence shown here is derived from an EMBL/GenBank/DDBJ whole genome shotgun (WGS) entry which is preliminary data.</text>
</comment>
<sequence>MKFLQNSTINKMMRKTFIFLVLSIFTASVFGQPPQNDKHEDFEIYKAKRVSYMTEKLQLTPDEAQKFWPLYNEFDKKRADCHWTRKRMEDEIRQQYDQLTEKDFKKMNSEIVQLYIQEANLLKEYNDKFLTVLPARKVILVGPTENEFRFQMIREYRQKRRDENKQ</sequence>
<name>A0A2T5C5S3_9BACT</name>
<reference evidence="2 3" key="1">
    <citation type="submission" date="2018-04" db="EMBL/GenBank/DDBJ databases">
        <title>Genomic Encyclopedia of Archaeal and Bacterial Type Strains, Phase II (KMG-II): from individual species to whole genera.</title>
        <authorList>
            <person name="Goeker M."/>
        </authorList>
    </citation>
    <scope>NUCLEOTIDE SEQUENCE [LARGE SCALE GENOMIC DNA]</scope>
    <source>
        <strain evidence="2 3">DSM 28823</strain>
    </source>
</reference>
<protein>
    <recommendedName>
        <fullName evidence="4">Sensor of ECF-type sigma factor</fullName>
    </recommendedName>
</protein>
<dbReference type="EMBL" id="QAAD01000002">
    <property type="protein sequence ID" value="PTN10270.1"/>
    <property type="molecule type" value="Genomic_DNA"/>
</dbReference>
<dbReference type="AlphaFoldDB" id="A0A2T5C5S3"/>
<proteinExistence type="predicted"/>
<dbReference type="Proteomes" id="UP000243525">
    <property type="component" value="Unassembled WGS sequence"/>
</dbReference>
<keyword evidence="1" id="KW-0732">Signal</keyword>
<evidence type="ECO:0000313" key="2">
    <source>
        <dbReference type="EMBL" id="PTN10270.1"/>
    </source>
</evidence>
<keyword evidence="3" id="KW-1185">Reference proteome</keyword>
<feature type="signal peptide" evidence="1">
    <location>
        <begin position="1"/>
        <end position="31"/>
    </location>
</feature>
<evidence type="ECO:0000256" key="1">
    <source>
        <dbReference type="SAM" id="SignalP"/>
    </source>
</evidence>
<feature type="chain" id="PRO_5015643718" description="Sensor of ECF-type sigma factor" evidence="1">
    <location>
        <begin position="32"/>
        <end position="166"/>
    </location>
</feature>